<evidence type="ECO:0000256" key="10">
    <source>
        <dbReference type="ARBA" id="ARBA00023180"/>
    </source>
</evidence>
<dbReference type="Pfam" id="PF05637">
    <property type="entry name" value="Glyco_transf_34"/>
    <property type="match status" value="1"/>
</dbReference>
<feature type="compositionally biased region" description="Low complexity" evidence="12">
    <location>
        <begin position="636"/>
        <end position="650"/>
    </location>
</feature>
<proteinExistence type="inferred from homology"/>
<name>A0AAQ3PLU1_PASNO</name>
<evidence type="ECO:0000313" key="14">
    <source>
        <dbReference type="Proteomes" id="UP001341281"/>
    </source>
</evidence>
<evidence type="ECO:0000313" key="13">
    <source>
        <dbReference type="EMBL" id="WVZ54402.1"/>
    </source>
</evidence>
<dbReference type="InterPro" id="IPR029044">
    <property type="entry name" value="Nucleotide-diphossugar_trans"/>
</dbReference>
<dbReference type="PANTHER" id="PTHR31311:SF8">
    <property type="entry name" value="GLYCOSYLTRANSFERASE 3-RELATED"/>
    <property type="match status" value="1"/>
</dbReference>
<keyword evidence="10" id="KW-0325">Glycoprotein</keyword>
<dbReference type="InterPro" id="IPR008630">
    <property type="entry name" value="Glyco_trans_34"/>
</dbReference>
<dbReference type="GO" id="GO:0016758">
    <property type="term" value="F:hexosyltransferase activity"/>
    <property type="evidence" value="ECO:0007669"/>
    <property type="project" value="TreeGrafter"/>
</dbReference>
<feature type="region of interest" description="Disordered" evidence="12">
    <location>
        <begin position="628"/>
        <end position="664"/>
    </location>
</feature>
<keyword evidence="14" id="KW-1185">Reference proteome</keyword>
<protein>
    <submittedName>
        <fullName evidence="13">Uncharacterized protein</fullName>
    </submittedName>
</protein>
<feature type="compositionally biased region" description="Polar residues" evidence="12">
    <location>
        <begin position="706"/>
        <end position="715"/>
    </location>
</feature>
<dbReference type="AlphaFoldDB" id="A0AAQ3PLU1"/>
<comment type="subcellular location">
    <subcellularLocation>
        <location evidence="1">Golgi apparatus membrane</location>
        <topology evidence="1">Single-pass type II membrane protein</topology>
    </subcellularLocation>
</comment>
<evidence type="ECO:0000256" key="7">
    <source>
        <dbReference type="ARBA" id="ARBA00022989"/>
    </source>
</evidence>
<dbReference type="GO" id="GO:0005802">
    <property type="term" value="C:trans-Golgi network"/>
    <property type="evidence" value="ECO:0007669"/>
    <property type="project" value="TreeGrafter"/>
</dbReference>
<evidence type="ECO:0000256" key="4">
    <source>
        <dbReference type="ARBA" id="ARBA00022679"/>
    </source>
</evidence>
<evidence type="ECO:0000256" key="8">
    <source>
        <dbReference type="ARBA" id="ARBA00023034"/>
    </source>
</evidence>
<dbReference type="Gene3D" id="3.90.550.10">
    <property type="entry name" value="Spore Coat Polysaccharide Biosynthesis Protein SpsA, Chain A"/>
    <property type="match status" value="1"/>
</dbReference>
<organism evidence="13 14">
    <name type="scientific">Paspalum notatum var. saurae</name>
    <dbReference type="NCBI Taxonomy" id="547442"/>
    <lineage>
        <taxon>Eukaryota</taxon>
        <taxon>Viridiplantae</taxon>
        <taxon>Streptophyta</taxon>
        <taxon>Embryophyta</taxon>
        <taxon>Tracheophyta</taxon>
        <taxon>Spermatophyta</taxon>
        <taxon>Magnoliopsida</taxon>
        <taxon>Liliopsida</taxon>
        <taxon>Poales</taxon>
        <taxon>Poaceae</taxon>
        <taxon>PACMAD clade</taxon>
        <taxon>Panicoideae</taxon>
        <taxon>Andropogonodae</taxon>
        <taxon>Paspaleae</taxon>
        <taxon>Paspalinae</taxon>
        <taxon>Paspalum</taxon>
    </lineage>
</organism>
<dbReference type="GO" id="GO:0000139">
    <property type="term" value="C:Golgi membrane"/>
    <property type="evidence" value="ECO:0007669"/>
    <property type="project" value="UniProtKB-SubCell"/>
</dbReference>
<dbReference type="GO" id="GO:0005768">
    <property type="term" value="C:endosome"/>
    <property type="evidence" value="ECO:0007669"/>
    <property type="project" value="TreeGrafter"/>
</dbReference>
<accession>A0AAQ3PLU1</accession>
<sequence>MGAAGGGRLRASSLKKQRQRTMNNIKITLLCGFITVLVLRGTAGFNLLVSSGGDPDGAGADAKVVEDVERILAEIRSDSEPDDVVVVVDDGSGSSSSVNATMTAASFGNFSSSATMVRVKEYSLGPKVSDWDARRQEWLSRNPSFPARLGGATDRRPRVLLVTGSPPGPCDNPAGDHYLLKATKNKIDYCRLHGIDIVHNMAHLDPELTGYWSKIPLVRRLMLAHPEVEWIWWVDSDAIFTDMAFQLPLDHYAGKNLVIHGYPDLLFEKRSWISLNAGVFLLRNCQWSLDLLDAWVPMGPKGPSRVEAGKLLTASLTGRPPFDADDQSALIHLLLVQKDRWMDKVHVETEFYLHGFWTGLVDRYEQMMEDHHPGLGDDRWPFITHFVGCKTCGRYEDYPLDRCIRGMERAFNFADNQVLRLYGFRHRSLDTAKVRRVTDPAANPLDAKEAALKMDAKILARTEPLSALSFRFLRTSSFQRGGSLGFFKKPIASSLASSGFADRFSTRRTSALASDSCRKPYSRSTWLSAKLKARSMPLTHRSRLLSMSSPVSDELAPVPDLPPPLPAQGVHPAKCVTKGQRWSPYPGWCFSMASSYVSTSPAQWPCRYTFPIHRSVSVSSRWTSADWSSASRAGGRPWSAAVSSSPASWRARPRGAITAQASSSSSDHWQLRIRKLPVATAAQERSWKSRYELPCSTRWVPSYRASGSSNPMSVMSASPSTHHSHSTSGCASMSRRSRASLPHPPPAPDSARSGSSAMP</sequence>
<evidence type="ECO:0000256" key="5">
    <source>
        <dbReference type="ARBA" id="ARBA00022692"/>
    </source>
</evidence>
<comment type="similarity">
    <text evidence="2">Belongs to the glycosyltransferase 34 family.</text>
</comment>
<evidence type="ECO:0000256" key="11">
    <source>
        <dbReference type="ARBA" id="ARBA00059144"/>
    </source>
</evidence>
<evidence type="ECO:0000256" key="3">
    <source>
        <dbReference type="ARBA" id="ARBA00022676"/>
    </source>
</evidence>
<keyword evidence="4" id="KW-0808">Transferase</keyword>
<feature type="compositionally biased region" description="Low complexity" evidence="12">
    <location>
        <begin position="716"/>
        <end position="732"/>
    </location>
</feature>
<evidence type="ECO:0000256" key="6">
    <source>
        <dbReference type="ARBA" id="ARBA00022968"/>
    </source>
</evidence>
<keyword evidence="8" id="KW-0333">Golgi apparatus</keyword>
<reference evidence="13 14" key="1">
    <citation type="submission" date="2024-02" db="EMBL/GenBank/DDBJ databases">
        <title>High-quality chromosome-scale genome assembly of Pensacola bahiagrass (Paspalum notatum Flugge var. saurae).</title>
        <authorList>
            <person name="Vega J.M."/>
            <person name="Podio M."/>
            <person name="Orjuela J."/>
            <person name="Siena L.A."/>
            <person name="Pessino S.C."/>
            <person name="Combes M.C."/>
            <person name="Mariac C."/>
            <person name="Albertini E."/>
            <person name="Pupilli F."/>
            <person name="Ortiz J.P.A."/>
            <person name="Leblanc O."/>
        </authorList>
    </citation>
    <scope>NUCLEOTIDE SEQUENCE [LARGE SCALE GENOMIC DNA]</scope>
    <source>
        <strain evidence="13">R1</strain>
        <tissue evidence="13">Leaf</tissue>
    </source>
</reference>
<dbReference type="GO" id="GO:0009969">
    <property type="term" value="P:xyloglucan biosynthetic process"/>
    <property type="evidence" value="ECO:0007669"/>
    <property type="project" value="TreeGrafter"/>
</dbReference>
<comment type="function">
    <text evidence="11">Probable glycosyltransferase that may be involved in the biosynthesis of xyloglucan.</text>
</comment>
<feature type="region of interest" description="Disordered" evidence="12">
    <location>
        <begin position="706"/>
        <end position="759"/>
    </location>
</feature>
<keyword evidence="9" id="KW-0472">Membrane</keyword>
<keyword evidence="3" id="KW-0328">Glycosyltransferase</keyword>
<dbReference type="Proteomes" id="UP001341281">
    <property type="component" value="Chromosome 01"/>
</dbReference>
<keyword evidence="6" id="KW-0735">Signal-anchor</keyword>
<evidence type="ECO:0000256" key="2">
    <source>
        <dbReference type="ARBA" id="ARBA00005664"/>
    </source>
</evidence>
<keyword evidence="5" id="KW-0812">Transmembrane</keyword>
<dbReference type="EMBL" id="CP144745">
    <property type="protein sequence ID" value="WVZ54402.1"/>
    <property type="molecule type" value="Genomic_DNA"/>
</dbReference>
<gene>
    <name evidence="13" type="ORF">U9M48_005206</name>
</gene>
<dbReference type="PANTHER" id="PTHR31311">
    <property type="entry name" value="XYLOGLUCAN 6-XYLOSYLTRANSFERASE 5-RELATED-RELATED"/>
    <property type="match status" value="1"/>
</dbReference>
<dbReference type="FunFam" id="3.90.550.10:FF:000101">
    <property type="entry name" value="Probable glycosyltransferase 5"/>
    <property type="match status" value="1"/>
</dbReference>
<keyword evidence="7" id="KW-1133">Transmembrane helix</keyword>
<evidence type="ECO:0000256" key="12">
    <source>
        <dbReference type="SAM" id="MobiDB-lite"/>
    </source>
</evidence>
<evidence type="ECO:0000256" key="9">
    <source>
        <dbReference type="ARBA" id="ARBA00023136"/>
    </source>
</evidence>
<evidence type="ECO:0000256" key="1">
    <source>
        <dbReference type="ARBA" id="ARBA00004323"/>
    </source>
</evidence>